<organism evidence="4 5">
    <name type="scientific">Brachionus calyciflorus</name>
    <dbReference type="NCBI Taxonomy" id="104777"/>
    <lineage>
        <taxon>Eukaryota</taxon>
        <taxon>Metazoa</taxon>
        <taxon>Spiralia</taxon>
        <taxon>Gnathifera</taxon>
        <taxon>Rotifera</taxon>
        <taxon>Eurotatoria</taxon>
        <taxon>Monogononta</taxon>
        <taxon>Pseudotrocha</taxon>
        <taxon>Ploima</taxon>
        <taxon>Brachionidae</taxon>
        <taxon>Brachionus</taxon>
    </lineage>
</organism>
<sequence length="1003" mass="114076">MFLTLFWIFILSLNNLNAQVNNSVLSNNSPKLLRSINKNIGINSQPRIQFELYKALLGETVRLECPQPNPTWFFRHISSDDTSTNNNVENIIVTRHGIINSDYKYKIMCHMTLKHKVIIINNIDFDEEGLYTCLYTIPSDQSSKVGQLNADSTTNPIQFRYVFNVTVYTLLNGVKMNYQSSNPSALISQANQFNVKKNENQFELVENTISLKENDELVLQCIVESSKPAADIKFTIKTETNQNHRDEMPSLNNNHFSSFLTLPPLTQPPKLASLQSEETNIIKNSDSTFKTIHTVRLKANRLDHSKTISCFAENGFSNQKWETKKSLSILYAPVCKDPNNFIYYVGINQTVNIECRILNANPSQITYEWNLDNIKKFSEFRKSEHYELSYNSNDFMTQRKDSLLLGSSFNLNKNMIHFQNEEFTSRFKWKPTDLEQFGEISCKASNDIGTTECKYEIKLGGIPNPPTECTYTLKNSSAIISCIVGYHQGDPDIYCYLLKKSENGVYKEHTRNRESCSFIVNDVNVNKHNEFWIYSSNKFGHNKDMGFHLSIGQAARATEPENNKNMILIGIVTALFVFCIAACCFCFRVKKGLTDDNESISDSDPYHAKSNPNGVKGKQVHNSVKIIKGMKVLNSNNYNDDEYSNKYLKIDLNHENYLEKSNNSYLQVAKNEDYDDKKKILMYQDRKASLTLHKKKPRTDESNIKKSISFLNELNHDCLNDETKLLKESTPFFKKDENLLTTVNDQNSSLKNSLSSLNEQTLNSNKMITFQSTKKNFENHTNTTVSTSVSTSSTGSTSSPIPYSSNGSDTTEQISNNKLTVSDQCFNIQTSLFLQNQNLNRLSTFSDTSSKLYRSPRRFVDSQDGSYNVSPKQENSLINSQEYGAKLSDSFEAKYLNKLCEEIEVSLNVDCECADDYSVNDFSGDYSFDNCNSKNQIYSTIPAVNRQLNASTPNPSHSLHETIKNLEQIKKNKNTNVKNGLVSFSQNSSSTDSQNSKNLGVLV</sequence>
<protein>
    <recommendedName>
        <fullName evidence="3">Ig-like domain-containing protein</fullName>
    </recommendedName>
</protein>
<keyword evidence="5" id="KW-1185">Reference proteome</keyword>
<evidence type="ECO:0000259" key="3">
    <source>
        <dbReference type="PROSITE" id="PS50835"/>
    </source>
</evidence>
<feature type="domain" description="Ig-like" evidence="3">
    <location>
        <begin position="338"/>
        <end position="458"/>
    </location>
</feature>
<dbReference type="Proteomes" id="UP000663879">
    <property type="component" value="Unassembled WGS sequence"/>
</dbReference>
<dbReference type="AlphaFoldDB" id="A0A813N6H0"/>
<name>A0A813N6H0_9BILA</name>
<dbReference type="SUPFAM" id="SSF48726">
    <property type="entry name" value="Immunoglobulin"/>
    <property type="match status" value="3"/>
</dbReference>
<dbReference type="PROSITE" id="PS50835">
    <property type="entry name" value="IG_LIKE"/>
    <property type="match status" value="1"/>
</dbReference>
<reference evidence="4" key="1">
    <citation type="submission" date="2021-02" db="EMBL/GenBank/DDBJ databases">
        <authorList>
            <person name="Nowell W R."/>
        </authorList>
    </citation>
    <scope>NUCLEOTIDE SEQUENCE</scope>
    <source>
        <strain evidence="4">Ploen Becks lab</strain>
    </source>
</reference>
<feature type="region of interest" description="Disordered" evidence="1">
    <location>
        <begin position="983"/>
        <end position="1003"/>
    </location>
</feature>
<gene>
    <name evidence="4" type="ORF">OXX778_LOCUS2931</name>
</gene>
<proteinExistence type="predicted"/>
<dbReference type="OrthoDB" id="6434226at2759"/>
<evidence type="ECO:0000256" key="2">
    <source>
        <dbReference type="SAM" id="SignalP"/>
    </source>
</evidence>
<comment type="caution">
    <text evidence="4">The sequence shown here is derived from an EMBL/GenBank/DDBJ whole genome shotgun (WGS) entry which is preliminary data.</text>
</comment>
<feature type="signal peptide" evidence="2">
    <location>
        <begin position="1"/>
        <end position="18"/>
    </location>
</feature>
<keyword evidence="2" id="KW-0732">Signal</keyword>
<feature type="region of interest" description="Disordered" evidence="1">
    <location>
        <begin position="781"/>
        <end position="812"/>
    </location>
</feature>
<dbReference type="EMBL" id="CAJNOC010000245">
    <property type="protein sequence ID" value="CAF0732571.1"/>
    <property type="molecule type" value="Genomic_DNA"/>
</dbReference>
<feature type="compositionally biased region" description="Low complexity" evidence="1">
    <location>
        <begin position="781"/>
        <end position="808"/>
    </location>
</feature>
<feature type="region of interest" description="Disordered" evidence="1">
    <location>
        <begin position="598"/>
        <end position="617"/>
    </location>
</feature>
<evidence type="ECO:0000256" key="1">
    <source>
        <dbReference type="SAM" id="MobiDB-lite"/>
    </source>
</evidence>
<feature type="compositionally biased region" description="Low complexity" evidence="1">
    <location>
        <begin position="983"/>
        <end position="996"/>
    </location>
</feature>
<dbReference type="Gene3D" id="2.60.40.10">
    <property type="entry name" value="Immunoglobulins"/>
    <property type="match status" value="3"/>
</dbReference>
<accession>A0A813N6H0</accession>
<dbReference type="InterPro" id="IPR007110">
    <property type="entry name" value="Ig-like_dom"/>
</dbReference>
<evidence type="ECO:0000313" key="4">
    <source>
        <dbReference type="EMBL" id="CAF0732571.1"/>
    </source>
</evidence>
<evidence type="ECO:0000313" key="5">
    <source>
        <dbReference type="Proteomes" id="UP000663879"/>
    </source>
</evidence>
<feature type="chain" id="PRO_5032781613" description="Ig-like domain-containing protein" evidence="2">
    <location>
        <begin position="19"/>
        <end position="1003"/>
    </location>
</feature>
<dbReference type="InterPro" id="IPR036179">
    <property type="entry name" value="Ig-like_dom_sf"/>
</dbReference>
<dbReference type="InterPro" id="IPR013783">
    <property type="entry name" value="Ig-like_fold"/>
</dbReference>